<gene>
    <name evidence="10" type="ORF">CEY15_01630</name>
</gene>
<dbReference type="CDD" id="cd06579">
    <property type="entry name" value="TM_PBP1_transp_AraH_like"/>
    <property type="match status" value="1"/>
</dbReference>
<name>A0A2A2WTN8_9ACTN</name>
<dbReference type="OrthoDB" id="3468954at2"/>
<dbReference type="AlphaFoldDB" id="A0A2A2WTN8"/>
<reference evidence="11" key="1">
    <citation type="submission" date="2017-09" db="EMBL/GenBank/DDBJ databases">
        <authorList>
            <person name="Zhang Y."/>
            <person name="Huang X."/>
            <person name="Liu J."/>
            <person name="Lu L."/>
            <person name="Peng K."/>
        </authorList>
    </citation>
    <scope>NUCLEOTIDE SEQUENCE [LARGE SCALE GENOMIC DNA]</scope>
    <source>
        <strain evidence="11">S-XJ-1</strain>
    </source>
</reference>
<evidence type="ECO:0000256" key="3">
    <source>
        <dbReference type="ARBA" id="ARBA00022475"/>
    </source>
</evidence>
<feature type="transmembrane region" description="Helical" evidence="9">
    <location>
        <begin position="227"/>
        <end position="250"/>
    </location>
</feature>
<evidence type="ECO:0000256" key="8">
    <source>
        <dbReference type="SAM" id="MobiDB-lite"/>
    </source>
</evidence>
<dbReference type="InterPro" id="IPR001851">
    <property type="entry name" value="ABC_transp_permease"/>
</dbReference>
<keyword evidence="4" id="KW-0997">Cell inner membrane</keyword>
<keyword evidence="6 9" id="KW-1133">Transmembrane helix</keyword>
<evidence type="ECO:0000313" key="10">
    <source>
        <dbReference type="EMBL" id="PAY24531.1"/>
    </source>
</evidence>
<feature type="transmembrane region" description="Helical" evidence="9">
    <location>
        <begin position="316"/>
        <end position="335"/>
    </location>
</feature>
<comment type="caution">
    <text evidence="10">The sequence shown here is derived from an EMBL/GenBank/DDBJ whole genome shotgun (WGS) entry which is preliminary data.</text>
</comment>
<evidence type="ECO:0000313" key="11">
    <source>
        <dbReference type="Proteomes" id="UP000218810"/>
    </source>
</evidence>
<feature type="transmembrane region" description="Helical" evidence="9">
    <location>
        <begin position="134"/>
        <end position="157"/>
    </location>
</feature>
<feature type="transmembrane region" description="Helical" evidence="9">
    <location>
        <begin position="105"/>
        <end position="127"/>
    </location>
</feature>
<keyword evidence="11" id="KW-1185">Reference proteome</keyword>
<evidence type="ECO:0000256" key="7">
    <source>
        <dbReference type="ARBA" id="ARBA00023136"/>
    </source>
</evidence>
<organism evidence="10 11">
    <name type="scientific">Dietzia natronolimnaea</name>
    <dbReference type="NCBI Taxonomy" id="161920"/>
    <lineage>
        <taxon>Bacteria</taxon>
        <taxon>Bacillati</taxon>
        <taxon>Actinomycetota</taxon>
        <taxon>Actinomycetes</taxon>
        <taxon>Mycobacteriales</taxon>
        <taxon>Dietziaceae</taxon>
        <taxon>Dietzia</taxon>
    </lineage>
</organism>
<dbReference type="PANTHER" id="PTHR32196:SF21">
    <property type="entry name" value="ABC TRANSPORTER PERMEASE PROTEIN YPHD-RELATED"/>
    <property type="match status" value="1"/>
</dbReference>
<feature type="transmembrane region" description="Helical" evidence="9">
    <location>
        <begin position="63"/>
        <end position="85"/>
    </location>
</feature>
<dbReference type="Proteomes" id="UP000218810">
    <property type="component" value="Unassembled WGS sequence"/>
</dbReference>
<dbReference type="GO" id="GO:0005886">
    <property type="term" value="C:plasma membrane"/>
    <property type="evidence" value="ECO:0007669"/>
    <property type="project" value="UniProtKB-SubCell"/>
</dbReference>
<feature type="transmembrane region" description="Helical" evidence="9">
    <location>
        <begin position="287"/>
        <end position="304"/>
    </location>
</feature>
<evidence type="ECO:0000256" key="4">
    <source>
        <dbReference type="ARBA" id="ARBA00022519"/>
    </source>
</evidence>
<evidence type="ECO:0000256" key="1">
    <source>
        <dbReference type="ARBA" id="ARBA00004651"/>
    </source>
</evidence>
<dbReference type="EMBL" id="NTGA01000004">
    <property type="protein sequence ID" value="PAY24531.1"/>
    <property type="molecule type" value="Genomic_DNA"/>
</dbReference>
<comment type="subcellular location">
    <subcellularLocation>
        <location evidence="1">Cell membrane</location>
        <topology evidence="1">Multi-pass membrane protein</topology>
    </subcellularLocation>
</comment>
<feature type="region of interest" description="Disordered" evidence="8">
    <location>
        <begin position="1"/>
        <end position="24"/>
    </location>
</feature>
<evidence type="ECO:0000256" key="9">
    <source>
        <dbReference type="SAM" id="Phobius"/>
    </source>
</evidence>
<protein>
    <submittedName>
        <fullName evidence="10">ABC transporter permease</fullName>
    </submittedName>
</protein>
<dbReference type="Pfam" id="PF02653">
    <property type="entry name" value="BPD_transp_2"/>
    <property type="match status" value="1"/>
</dbReference>
<feature type="transmembrane region" description="Helical" evidence="9">
    <location>
        <begin position="185"/>
        <end position="206"/>
    </location>
</feature>
<dbReference type="GO" id="GO:0022857">
    <property type="term" value="F:transmembrane transporter activity"/>
    <property type="evidence" value="ECO:0007669"/>
    <property type="project" value="InterPro"/>
</dbReference>
<dbReference type="PANTHER" id="PTHR32196">
    <property type="entry name" value="ABC TRANSPORTER PERMEASE PROTEIN YPHD-RELATED-RELATED"/>
    <property type="match status" value="1"/>
</dbReference>
<evidence type="ECO:0000256" key="2">
    <source>
        <dbReference type="ARBA" id="ARBA00022448"/>
    </source>
</evidence>
<feature type="transmembrane region" description="Helical" evidence="9">
    <location>
        <begin position="256"/>
        <end position="275"/>
    </location>
</feature>
<proteinExistence type="predicted"/>
<keyword evidence="2" id="KW-0813">Transport</keyword>
<keyword evidence="3" id="KW-1003">Cell membrane</keyword>
<feature type="transmembrane region" description="Helical" evidence="9">
    <location>
        <begin position="30"/>
        <end position="51"/>
    </location>
</feature>
<sequence length="339" mass="34353">MMSVATLPAPSRGGPGNSRPDPSPTVTRDVLLKAIGAVMPVAVVLLMVYFAVNTSAFLTVNNLLTVITQNAPLIIISMAFAMLLMSGYVDLSVGSTMAVSGVAGALAFGPLGFLGGAAVAIGVGALVGAVNGGLVGYLAISPIVVTLGMLAVGRGAAMTLSPDPLYGFNDTVRAFGTGSALGISYIAWVAIAVAVICILVMSFTALGKHIMAIGVNTRAAYLSGIKVRTTIFSLYVAVGAAAGVAGLVLVSRLDSAPAGTLGAGFEVTVLSAVLLGGIPFTGGRGSLWRVLLGVWFISVLRNGLTLMNVGSEMVNIVSGIVLIIAAGLEALRMYLRRKL</sequence>
<accession>A0A2A2WTN8</accession>
<keyword evidence="7 9" id="KW-0472">Membrane</keyword>
<evidence type="ECO:0000256" key="5">
    <source>
        <dbReference type="ARBA" id="ARBA00022692"/>
    </source>
</evidence>
<evidence type="ECO:0000256" key="6">
    <source>
        <dbReference type="ARBA" id="ARBA00022989"/>
    </source>
</evidence>
<keyword evidence="5 9" id="KW-0812">Transmembrane</keyword>